<dbReference type="GO" id="GO:0006508">
    <property type="term" value="P:proteolysis"/>
    <property type="evidence" value="ECO:0007669"/>
    <property type="project" value="UniProtKB-KW"/>
</dbReference>
<keyword evidence="5 7" id="KW-0720">Serine protease</keyword>
<dbReference type="RefSeq" id="WP_194451770.1">
    <property type="nucleotide sequence ID" value="NZ_CP063849.1"/>
</dbReference>
<dbReference type="InterPro" id="IPR045051">
    <property type="entry name" value="SBT"/>
</dbReference>
<dbReference type="InterPro" id="IPR046450">
    <property type="entry name" value="PA_dom_sf"/>
</dbReference>
<comment type="similarity">
    <text evidence="7 8">Belongs to the peptidase S8 family.</text>
</comment>
<feature type="active site" description="Charge relay system" evidence="6 7">
    <location>
        <position position="153"/>
    </location>
</feature>
<protein>
    <submittedName>
        <fullName evidence="11">S8 family serine peptidase</fullName>
    </submittedName>
</protein>
<evidence type="ECO:0000256" key="4">
    <source>
        <dbReference type="ARBA" id="ARBA00022801"/>
    </source>
</evidence>
<dbReference type="SUPFAM" id="SSF52025">
    <property type="entry name" value="PA domain"/>
    <property type="match status" value="1"/>
</dbReference>
<dbReference type="EMBL" id="CP063849">
    <property type="protein sequence ID" value="QOY90105.1"/>
    <property type="molecule type" value="Genomic_DNA"/>
</dbReference>
<dbReference type="InterPro" id="IPR003137">
    <property type="entry name" value="PA_domain"/>
</dbReference>
<dbReference type="KEGG" id="pfer:IRI77_09165"/>
<dbReference type="GO" id="GO:0004252">
    <property type="term" value="F:serine-type endopeptidase activity"/>
    <property type="evidence" value="ECO:0007669"/>
    <property type="project" value="UniProtKB-UniRule"/>
</dbReference>
<evidence type="ECO:0000313" key="12">
    <source>
        <dbReference type="Proteomes" id="UP000593892"/>
    </source>
</evidence>
<dbReference type="InterPro" id="IPR034213">
    <property type="entry name" value="S8_Vpr-like"/>
</dbReference>
<evidence type="ECO:0000313" key="11">
    <source>
        <dbReference type="EMBL" id="QOY90105.1"/>
    </source>
</evidence>
<dbReference type="CDD" id="cd07474">
    <property type="entry name" value="Peptidases_S8_subtilisin_Vpr-like"/>
    <property type="match status" value="1"/>
</dbReference>
<evidence type="ECO:0000259" key="10">
    <source>
        <dbReference type="Pfam" id="PF02225"/>
    </source>
</evidence>
<dbReference type="Pfam" id="PF00082">
    <property type="entry name" value="Peptidase_S8"/>
    <property type="match status" value="1"/>
</dbReference>
<dbReference type="InterPro" id="IPR036852">
    <property type="entry name" value="Peptidase_S8/S53_dom_sf"/>
</dbReference>
<feature type="domain" description="Peptidase S8/S53" evidence="9">
    <location>
        <begin position="144"/>
        <end position="571"/>
    </location>
</feature>
<feature type="active site" description="Charge relay system" evidence="6 7">
    <location>
        <position position="215"/>
    </location>
</feature>
<dbReference type="InterPro" id="IPR023828">
    <property type="entry name" value="Peptidase_S8_Ser-AS"/>
</dbReference>
<evidence type="ECO:0000256" key="1">
    <source>
        <dbReference type="ARBA" id="ARBA00022525"/>
    </source>
</evidence>
<keyword evidence="4 7" id="KW-0378">Hydrolase</keyword>
<dbReference type="InterPro" id="IPR000209">
    <property type="entry name" value="Peptidase_S8/S53_dom"/>
</dbReference>
<keyword evidence="3" id="KW-0732">Signal</keyword>
<dbReference type="Proteomes" id="UP000593892">
    <property type="component" value="Chromosome"/>
</dbReference>
<evidence type="ECO:0000256" key="5">
    <source>
        <dbReference type="ARBA" id="ARBA00022825"/>
    </source>
</evidence>
<dbReference type="InterPro" id="IPR015500">
    <property type="entry name" value="Peptidase_S8_subtilisin-rel"/>
</dbReference>
<evidence type="ECO:0000256" key="7">
    <source>
        <dbReference type="PROSITE-ProRule" id="PRU01240"/>
    </source>
</evidence>
<reference evidence="11 12" key="1">
    <citation type="submission" date="2020-10" db="EMBL/GenBank/DDBJ databases">
        <title>Complete genome sequence of Paludibaculum fermentans P105T, a facultatively anaerobic acidobacterium capable of dissimilatory Fe(III) reduction.</title>
        <authorList>
            <person name="Dedysh S.N."/>
            <person name="Beletsky A.V."/>
            <person name="Kulichevskaya I.S."/>
            <person name="Mardanov A.V."/>
            <person name="Ravin N.V."/>
        </authorList>
    </citation>
    <scope>NUCLEOTIDE SEQUENCE [LARGE SCALE GENOMIC DNA]</scope>
    <source>
        <strain evidence="11 12">P105</strain>
    </source>
</reference>
<dbReference type="AlphaFoldDB" id="A0A7S7NUQ3"/>
<sequence>MKRNSILLAVWLALAPGLFAEVLPGRYIVELTTEPVTDHMTRVRGRRADLRGTEAEAHRTRVRGEQTAMRGNIERRSGIVLDSVNTVANAMFVQADAATAAQLAQMPGVKRVVPVRMLHRVLDRAVLLHKVSDVWSQFGESNAGAGIKIGIIDTGIEITHPAFQDSSLTVPDSFPRANTVFDLNYTNNKVIVARSYVNLLQYRDVDYTPRDHVGHGTALATIAAGVRSQGPLATIQGVAPKAFLGVYKVFGTPGYNDYASDDAIIKAFDDAVADGMDVISLSVGDDFAPRLSEDLDVAAVERATQAGVIVVIAAGNNGPGLNTIGSPATAPSAISVGATTNDRTFASSVEVSGLSSYVAYNGYTTAGSTPVTGTLVDVATLDGNGLGCSAFQSGSLSGKIALIQRGDCYFEDKLNNARNAGAAGALVYMRDTAPDPIYMSVGAATLPAQAVSYGDGVAIKQALAGQAGLSGTMHFDVGSVPITANRLTDFSAAGPSVDGGIKPEIVAVGSNFYTGTQTLDNYGDMYDSSGYILVDGTSFSTPFVAGTAALLKSLHPGLTVDQYRSMIINNGAAASNMTGGAAGVQQAGGGLVDASAAVNTAVTAYPATLPLGTGGSEVQLGRTLTLTNISGSKDTFTLAADGGSDQFQASIATPTVEVEAGASTDVTVAWNGSGMTAGAYQGAITITSNNTGKTSRVPYWFDSSTGAPASMNIMYSAGSVSRNRTTTVYFRVLDAAGTALSSANPAISTISGGGATGRVVNYDSDWPGMFAVTVRAGFNPGDNVFRLQAGDITLDFTITGN</sequence>
<evidence type="ECO:0000256" key="2">
    <source>
        <dbReference type="ARBA" id="ARBA00022670"/>
    </source>
</evidence>
<dbReference type="SUPFAM" id="SSF52743">
    <property type="entry name" value="Subtilisin-like"/>
    <property type="match status" value="1"/>
</dbReference>
<keyword evidence="1" id="KW-0964">Secreted</keyword>
<dbReference type="Pfam" id="PF02225">
    <property type="entry name" value="PA"/>
    <property type="match status" value="1"/>
</dbReference>
<feature type="domain" description="PA" evidence="10">
    <location>
        <begin position="371"/>
        <end position="459"/>
    </location>
</feature>
<dbReference type="InterPro" id="IPR023827">
    <property type="entry name" value="Peptidase_S8_Asp-AS"/>
</dbReference>
<dbReference type="PROSITE" id="PS00138">
    <property type="entry name" value="SUBTILASE_SER"/>
    <property type="match status" value="1"/>
</dbReference>
<name>A0A7S7NUQ3_PALFE</name>
<evidence type="ECO:0000259" key="9">
    <source>
        <dbReference type="Pfam" id="PF00082"/>
    </source>
</evidence>
<organism evidence="11 12">
    <name type="scientific">Paludibaculum fermentans</name>
    <dbReference type="NCBI Taxonomy" id="1473598"/>
    <lineage>
        <taxon>Bacteria</taxon>
        <taxon>Pseudomonadati</taxon>
        <taxon>Acidobacteriota</taxon>
        <taxon>Terriglobia</taxon>
        <taxon>Bryobacterales</taxon>
        <taxon>Bryobacteraceae</taxon>
        <taxon>Paludibaculum</taxon>
    </lineage>
</organism>
<dbReference type="PANTHER" id="PTHR10795">
    <property type="entry name" value="PROPROTEIN CONVERTASE SUBTILISIN/KEXIN"/>
    <property type="match status" value="1"/>
</dbReference>
<evidence type="ECO:0000256" key="6">
    <source>
        <dbReference type="PIRSR" id="PIRSR615500-1"/>
    </source>
</evidence>
<keyword evidence="12" id="KW-1185">Reference proteome</keyword>
<proteinExistence type="inferred from homology"/>
<evidence type="ECO:0000256" key="8">
    <source>
        <dbReference type="RuleBase" id="RU003355"/>
    </source>
</evidence>
<feature type="active site" description="Charge relay system" evidence="6 7">
    <location>
        <position position="538"/>
    </location>
</feature>
<dbReference type="PRINTS" id="PR00723">
    <property type="entry name" value="SUBTILISIN"/>
</dbReference>
<dbReference type="Gene3D" id="3.40.50.200">
    <property type="entry name" value="Peptidase S8/S53 domain"/>
    <property type="match status" value="1"/>
</dbReference>
<dbReference type="PROSITE" id="PS00136">
    <property type="entry name" value="SUBTILASE_ASP"/>
    <property type="match status" value="1"/>
</dbReference>
<evidence type="ECO:0000256" key="3">
    <source>
        <dbReference type="ARBA" id="ARBA00022729"/>
    </source>
</evidence>
<dbReference type="Gene3D" id="3.50.30.30">
    <property type="match status" value="1"/>
</dbReference>
<keyword evidence="2 7" id="KW-0645">Protease</keyword>
<accession>A0A7S7NUQ3</accession>
<gene>
    <name evidence="11" type="ORF">IRI77_09165</name>
</gene>
<dbReference type="PROSITE" id="PS51892">
    <property type="entry name" value="SUBTILASE"/>
    <property type="match status" value="1"/>
</dbReference>